<feature type="transmembrane region" description="Helical" evidence="13">
    <location>
        <begin position="81"/>
        <end position="104"/>
    </location>
</feature>
<evidence type="ECO:0000256" key="9">
    <source>
        <dbReference type="ARBA" id="ARBA00023065"/>
    </source>
</evidence>
<name>A0A0F8Y878_9ZZZZ</name>
<evidence type="ECO:0000259" key="14">
    <source>
        <dbReference type="Pfam" id="PF00137"/>
    </source>
</evidence>
<evidence type="ECO:0000256" key="13">
    <source>
        <dbReference type="SAM" id="Phobius"/>
    </source>
</evidence>
<dbReference type="PANTHER" id="PTHR10031">
    <property type="entry name" value="ATP SYNTHASE LIPID-BINDING PROTEIN, MITOCHONDRIAL"/>
    <property type="match status" value="1"/>
</dbReference>
<evidence type="ECO:0000256" key="10">
    <source>
        <dbReference type="ARBA" id="ARBA00023121"/>
    </source>
</evidence>
<feature type="domain" description="V-ATPase proteolipid subunit C-like" evidence="14">
    <location>
        <begin position="38"/>
        <end position="101"/>
    </location>
</feature>
<dbReference type="HAMAP" id="MF_01396">
    <property type="entry name" value="ATP_synth_c_bact"/>
    <property type="match status" value="1"/>
</dbReference>
<sequence>MDLLLALIPPVIEAARLVAQEEAGVTKFAISDDGIKFIGAGIAMGLGAFGPAIAIGNLVGRAMEALGRNPEAQPVIQTNMILGLAFAEAIGIYALVTAVMIGFVF</sequence>
<dbReference type="GO" id="GO:0045259">
    <property type="term" value="C:proton-transporting ATP synthase complex"/>
    <property type="evidence" value="ECO:0007669"/>
    <property type="project" value="UniProtKB-KW"/>
</dbReference>
<dbReference type="InterPro" id="IPR020537">
    <property type="entry name" value="ATP_synth_F0_csu_DDCD_BS"/>
</dbReference>
<keyword evidence="9" id="KW-0406">Ion transport</keyword>
<dbReference type="SUPFAM" id="SSF81333">
    <property type="entry name" value="F1F0 ATP synthase subunit C"/>
    <property type="match status" value="1"/>
</dbReference>
<feature type="transmembrane region" description="Helical" evidence="13">
    <location>
        <begin position="38"/>
        <end position="60"/>
    </location>
</feature>
<keyword evidence="3" id="KW-0813">Transport</keyword>
<comment type="similarity">
    <text evidence="2">Belongs to the ATPase C chain family.</text>
</comment>
<keyword evidence="4" id="KW-1003">Cell membrane</keyword>
<organism evidence="15">
    <name type="scientific">marine sediment metagenome</name>
    <dbReference type="NCBI Taxonomy" id="412755"/>
    <lineage>
        <taxon>unclassified sequences</taxon>
        <taxon>metagenomes</taxon>
        <taxon>ecological metagenomes</taxon>
    </lineage>
</organism>
<keyword evidence="8 13" id="KW-1133">Transmembrane helix</keyword>
<evidence type="ECO:0000256" key="2">
    <source>
        <dbReference type="ARBA" id="ARBA00006704"/>
    </source>
</evidence>
<dbReference type="PROSITE" id="PS00605">
    <property type="entry name" value="ATPASE_C"/>
    <property type="match status" value="1"/>
</dbReference>
<reference evidence="15" key="1">
    <citation type="journal article" date="2015" name="Nature">
        <title>Complex archaea that bridge the gap between prokaryotes and eukaryotes.</title>
        <authorList>
            <person name="Spang A."/>
            <person name="Saw J.H."/>
            <person name="Jorgensen S.L."/>
            <person name="Zaremba-Niedzwiedzka K."/>
            <person name="Martijn J."/>
            <person name="Lind A.E."/>
            <person name="van Eijk R."/>
            <person name="Schleper C."/>
            <person name="Guy L."/>
            <person name="Ettema T.J."/>
        </authorList>
    </citation>
    <scope>NUCLEOTIDE SEQUENCE</scope>
</reference>
<proteinExistence type="inferred from homology"/>
<dbReference type="FunFam" id="1.20.20.10:FF:000002">
    <property type="entry name" value="ATP synthase subunit c"/>
    <property type="match status" value="1"/>
</dbReference>
<evidence type="ECO:0000256" key="3">
    <source>
        <dbReference type="ARBA" id="ARBA00022448"/>
    </source>
</evidence>
<dbReference type="InterPro" id="IPR035921">
    <property type="entry name" value="F/V-ATP_Csub_sf"/>
</dbReference>
<keyword evidence="10" id="KW-0446">Lipid-binding</keyword>
<evidence type="ECO:0000256" key="11">
    <source>
        <dbReference type="ARBA" id="ARBA00023136"/>
    </source>
</evidence>
<dbReference type="InterPro" id="IPR000454">
    <property type="entry name" value="ATP_synth_F0_csu"/>
</dbReference>
<evidence type="ECO:0000256" key="6">
    <source>
        <dbReference type="ARBA" id="ARBA00022692"/>
    </source>
</evidence>
<comment type="subcellular location">
    <subcellularLocation>
        <location evidence="1">Cell membrane</location>
        <topology evidence="1">Multi-pass membrane protein</topology>
    </subcellularLocation>
</comment>
<accession>A0A0F8Y878</accession>
<evidence type="ECO:0000256" key="5">
    <source>
        <dbReference type="ARBA" id="ARBA00022547"/>
    </source>
</evidence>
<evidence type="ECO:0000256" key="12">
    <source>
        <dbReference type="ARBA" id="ARBA00023310"/>
    </source>
</evidence>
<evidence type="ECO:0000256" key="7">
    <source>
        <dbReference type="ARBA" id="ARBA00022781"/>
    </source>
</evidence>
<dbReference type="GO" id="GO:0015078">
    <property type="term" value="F:proton transmembrane transporter activity"/>
    <property type="evidence" value="ECO:0007669"/>
    <property type="project" value="InterPro"/>
</dbReference>
<evidence type="ECO:0000256" key="4">
    <source>
        <dbReference type="ARBA" id="ARBA00022475"/>
    </source>
</evidence>
<evidence type="ECO:0000256" key="8">
    <source>
        <dbReference type="ARBA" id="ARBA00022989"/>
    </source>
</evidence>
<keyword evidence="7" id="KW-0375">Hydrogen ion transport</keyword>
<keyword evidence="11 13" id="KW-0472">Membrane</keyword>
<dbReference type="InterPro" id="IPR038662">
    <property type="entry name" value="ATP_synth_F0_csu_sf"/>
</dbReference>
<gene>
    <name evidence="15" type="ORF">LCGC14_2929560</name>
</gene>
<protein>
    <recommendedName>
        <fullName evidence="14">V-ATPase proteolipid subunit C-like domain-containing protein</fullName>
    </recommendedName>
</protein>
<dbReference type="Pfam" id="PF00137">
    <property type="entry name" value="ATP-synt_C"/>
    <property type="match status" value="1"/>
</dbReference>
<dbReference type="CDD" id="cd18121">
    <property type="entry name" value="ATP-synt_Fo_c"/>
    <property type="match status" value="1"/>
</dbReference>
<dbReference type="Gene3D" id="1.20.20.10">
    <property type="entry name" value="F1F0 ATP synthase subunit C"/>
    <property type="match status" value="1"/>
</dbReference>
<dbReference type="EMBL" id="LAZR01058440">
    <property type="protein sequence ID" value="KKK69885.1"/>
    <property type="molecule type" value="Genomic_DNA"/>
</dbReference>
<dbReference type="PANTHER" id="PTHR10031:SF0">
    <property type="entry name" value="ATPASE PROTEIN 9"/>
    <property type="match status" value="1"/>
</dbReference>
<evidence type="ECO:0000313" key="15">
    <source>
        <dbReference type="EMBL" id="KKK69885.1"/>
    </source>
</evidence>
<dbReference type="AlphaFoldDB" id="A0A0F8Y878"/>
<keyword evidence="6 13" id="KW-0812">Transmembrane</keyword>
<dbReference type="GO" id="GO:0033177">
    <property type="term" value="C:proton-transporting two-sector ATPase complex, proton-transporting domain"/>
    <property type="evidence" value="ECO:0007669"/>
    <property type="project" value="InterPro"/>
</dbReference>
<keyword evidence="5" id="KW-0138">CF(0)</keyword>
<dbReference type="GO" id="GO:0015986">
    <property type="term" value="P:proton motive force-driven ATP synthesis"/>
    <property type="evidence" value="ECO:0007669"/>
    <property type="project" value="InterPro"/>
</dbReference>
<dbReference type="GO" id="GO:0008289">
    <property type="term" value="F:lipid binding"/>
    <property type="evidence" value="ECO:0007669"/>
    <property type="project" value="UniProtKB-KW"/>
</dbReference>
<dbReference type="GO" id="GO:0005886">
    <property type="term" value="C:plasma membrane"/>
    <property type="evidence" value="ECO:0007669"/>
    <property type="project" value="UniProtKB-SubCell"/>
</dbReference>
<dbReference type="InterPro" id="IPR002379">
    <property type="entry name" value="ATPase_proteolipid_c-like_dom"/>
</dbReference>
<dbReference type="PRINTS" id="PR00124">
    <property type="entry name" value="ATPASEC"/>
</dbReference>
<keyword evidence="12" id="KW-0066">ATP synthesis</keyword>
<evidence type="ECO:0000256" key="1">
    <source>
        <dbReference type="ARBA" id="ARBA00004651"/>
    </source>
</evidence>
<comment type="caution">
    <text evidence="15">The sequence shown here is derived from an EMBL/GenBank/DDBJ whole genome shotgun (WGS) entry which is preliminary data.</text>
</comment>